<gene>
    <name evidence="1" type="ORF">RM863_11715</name>
</gene>
<name>A0ABU2UHP6_9ACTN</name>
<dbReference type="EMBL" id="JAVRFF010000011">
    <property type="protein sequence ID" value="MDT0472793.1"/>
    <property type="molecule type" value="Genomic_DNA"/>
</dbReference>
<comment type="caution">
    <text evidence="1">The sequence shown here is derived from an EMBL/GenBank/DDBJ whole genome shotgun (WGS) entry which is preliminary data.</text>
</comment>
<protein>
    <submittedName>
        <fullName evidence="1">Uncharacterized protein</fullName>
    </submittedName>
</protein>
<accession>A0ABU2UHP6</accession>
<reference evidence="1" key="1">
    <citation type="submission" date="2024-05" db="EMBL/GenBank/DDBJ databases">
        <title>30 novel species of actinomycetes from the DSMZ collection.</title>
        <authorList>
            <person name="Nouioui I."/>
        </authorList>
    </citation>
    <scope>NUCLEOTIDE SEQUENCE</scope>
    <source>
        <strain evidence="1">DSM 41014</strain>
    </source>
</reference>
<evidence type="ECO:0000313" key="1">
    <source>
        <dbReference type="EMBL" id="MDT0472793.1"/>
    </source>
</evidence>
<dbReference type="Proteomes" id="UP001180489">
    <property type="component" value="Unassembled WGS sequence"/>
</dbReference>
<sequence>MTEPRARGLFQPIQATREAFETDWIRDTLTVIGLMDLTRSTRHEISARTTECTEHLRDLLARDLGADQDAAILDLFRRAYEHLDLPRRPTADTPAHEAFAYMRATAALTFELLRLYVGQRQDPDR</sequence>
<organism evidence="1 2">
    <name type="scientific">Streptomyces hintoniae</name>
    <dbReference type="NCBI Taxonomy" id="3075521"/>
    <lineage>
        <taxon>Bacteria</taxon>
        <taxon>Bacillati</taxon>
        <taxon>Actinomycetota</taxon>
        <taxon>Actinomycetes</taxon>
        <taxon>Kitasatosporales</taxon>
        <taxon>Streptomycetaceae</taxon>
        <taxon>Streptomyces</taxon>
    </lineage>
</organism>
<dbReference type="RefSeq" id="WP_311634942.1">
    <property type="nucleotide sequence ID" value="NZ_JAVRFF010000011.1"/>
</dbReference>
<keyword evidence="2" id="KW-1185">Reference proteome</keyword>
<evidence type="ECO:0000313" key="2">
    <source>
        <dbReference type="Proteomes" id="UP001180489"/>
    </source>
</evidence>
<proteinExistence type="predicted"/>